<evidence type="ECO:0000256" key="2">
    <source>
        <dbReference type="ARBA" id="ARBA00004765"/>
    </source>
</evidence>
<proteinExistence type="predicted"/>
<evidence type="ECO:0000313" key="11">
    <source>
        <dbReference type="EMBL" id="SEO68716.1"/>
    </source>
</evidence>
<feature type="domain" description="Phospholipid/glycerol acyltransferase" evidence="10">
    <location>
        <begin position="151"/>
        <end position="275"/>
    </location>
</feature>
<evidence type="ECO:0000256" key="7">
    <source>
        <dbReference type="ARBA" id="ARBA00048427"/>
    </source>
</evidence>
<dbReference type="GO" id="GO:0016024">
    <property type="term" value="P:CDP-diacylglycerol biosynthetic process"/>
    <property type="evidence" value="ECO:0007669"/>
    <property type="project" value="UniProtKB-UniPathway"/>
</dbReference>
<dbReference type="STRING" id="406100.SAMN04488052_102186"/>
<keyword evidence="5" id="KW-0443">Lipid metabolism</keyword>
<keyword evidence="11" id="KW-0012">Acyltransferase</keyword>
<keyword evidence="9" id="KW-0472">Membrane</keyword>
<dbReference type="AlphaFoldDB" id="A0A1H8RQW7"/>
<organism evidence="11 12">
    <name type="scientific">Aquisalimonas asiatica</name>
    <dbReference type="NCBI Taxonomy" id="406100"/>
    <lineage>
        <taxon>Bacteria</taxon>
        <taxon>Pseudomonadati</taxon>
        <taxon>Pseudomonadota</taxon>
        <taxon>Gammaproteobacteria</taxon>
        <taxon>Chromatiales</taxon>
        <taxon>Ectothiorhodospiraceae</taxon>
        <taxon>Aquisalimonas</taxon>
    </lineage>
</organism>
<dbReference type="GO" id="GO:0004366">
    <property type="term" value="F:glycerol-3-phosphate O-acyltransferase activity"/>
    <property type="evidence" value="ECO:0007669"/>
    <property type="project" value="UniProtKB-EC"/>
</dbReference>
<evidence type="ECO:0000256" key="3">
    <source>
        <dbReference type="ARBA" id="ARBA00013113"/>
    </source>
</evidence>
<evidence type="ECO:0000313" key="12">
    <source>
        <dbReference type="Proteomes" id="UP000199657"/>
    </source>
</evidence>
<protein>
    <recommendedName>
        <fullName evidence="4">Glycerol-3-phosphate acyltransferase</fullName>
        <ecNumber evidence="3">2.3.1.15</ecNumber>
    </recommendedName>
</protein>
<feature type="region of interest" description="Disordered" evidence="8">
    <location>
        <begin position="473"/>
        <end position="498"/>
    </location>
</feature>
<comment type="catalytic activity">
    <reaction evidence="7">
        <text>sn-glycerol 3-phosphate + an acyl-CoA = a 1-acyl-sn-glycero-3-phosphate + CoA</text>
        <dbReference type="Rhea" id="RHEA:15325"/>
        <dbReference type="ChEBI" id="CHEBI:57287"/>
        <dbReference type="ChEBI" id="CHEBI:57597"/>
        <dbReference type="ChEBI" id="CHEBI:57970"/>
        <dbReference type="ChEBI" id="CHEBI:58342"/>
        <dbReference type="EC" id="2.3.1.15"/>
    </reaction>
</comment>
<keyword evidence="5" id="KW-0444">Lipid biosynthesis</keyword>
<keyword evidence="11" id="KW-0808">Transferase</keyword>
<dbReference type="EC" id="2.3.1.15" evidence="3"/>
<evidence type="ECO:0000259" key="10">
    <source>
        <dbReference type="SMART" id="SM00563"/>
    </source>
</evidence>
<feature type="transmembrane region" description="Helical" evidence="9">
    <location>
        <begin position="6"/>
        <end position="29"/>
    </location>
</feature>
<comment type="subcellular location">
    <subcellularLocation>
        <location evidence="1">Endomembrane system</location>
        <topology evidence="1">Peripheral membrane protein</topology>
    </subcellularLocation>
</comment>
<name>A0A1H8RQW7_9GAMM</name>
<evidence type="ECO:0000256" key="6">
    <source>
        <dbReference type="ARBA" id="ARBA00023264"/>
    </source>
</evidence>
<keyword evidence="9" id="KW-0812">Transmembrane</keyword>
<dbReference type="RefSeq" id="WP_091640725.1">
    <property type="nucleotide sequence ID" value="NZ_FOEG01000002.1"/>
</dbReference>
<dbReference type="Pfam" id="PF01553">
    <property type="entry name" value="Acyltransferase"/>
    <property type="match status" value="1"/>
</dbReference>
<dbReference type="Pfam" id="PF19277">
    <property type="entry name" value="GPAT_C"/>
    <property type="match status" value="1"/>
</dbReference>
<evidence type="ECO:0000256" key="5">
    <source>
        <dbReference type="ARBA" id="ARBA00023209"/>
    </source>
</evidence>
<keyword evidence="6" id="KW-1208">Phospholipid metabolism</keyword>
<evidence type="ECO:0000256" key="9">
    <source>
        <dbReference type="SAM" id="Phobius"/>
    </source>
</evidence>
<dbReference type="Proteomes" id="UP000199657">
    <property type="component" value="Unassembled WGS sequence"/>
</dbReference>
<dbReference type="EMBL" id="FOEG01000002">
    <property type="protein sequence ID" value="SEO68716.1"/>
    <property type="molecule type" value="Genomic_DNA"/>
</dbReference>
<dbReference type="GO" id="GO:0012505">
    <property type="term" value="C:endomembrane system"/>
    <property type="evidence" value="ECO:0007669"/>
    <property type="project" value="UniProtKB-SubCell"/>
</dbReference>
<evidence type="ECO:0000256" key="1">
    <source>
        <dbReference type="ARBA" id="ARBA00004184"/>
    </source>
</evidence>
<keyword evidence="5" id="KW-0594">Phospholipid biosynthesis</keyword>
<comment type="pathway">
    <text evidence="2">Phospholipid metabolism; CDP-diacylglycerol biosynthesis; CDP-diacylglycerol from sn-glycerol 3-phosphate: step 1/3.</text>
</comment>
<evidence type="ECO:0000256" key="8">
    <source>
        <dbReference type="SAM" id="MobiDB-lite"/>
    </source>
</evidence>
<dbReference type="InterPro" id="IPR022284">
    <property type="entry name" value="GPAT/DHAPAT"/>
</dbReference>
<dbReference type="SMART" id="SM00563">
    <property type="entry name" value="PlsC"/>
    <property type="match status" value="1"/>
</dbReference>
<dbReference type="InterPro" id="IPR045520">
    <property type="entry name" value="GPAT/DHAPAT_C"/>
</dbReference>
<dbReference type="UniPathway" id="UPA00557">
    <property type="reaction ID" value="UER00612"/>
</dbReference>
<dbReference type="OrthoDB" id="335193at2"/>
<dbReference type="InterPro" id="IPR002123">
    <property type="entry name" value="Plipid/glycerol_acylTrfase"/>
</dbReference>
<dbReference type="PANTHER" id="PTHR12563">
    <property type="entry name" value="GLYCEROL-3-PHOSPHATE ACYLTRANSFERASE"/>
    <property type="match status" value="1"/>
</dbReference>
<accession>A0A1H8RQW7</accession>
<keyword evidence="9" id="KW-1133">Transmembrane helix</keyword>
<evidence type="ECO:0000256" key="4">
    <source>
        <dbReference type="ARBA" id="ARBA00013432"/>
    </source>
</evidence>
<dbReference type="PANTHER" id="PTHR12563:SF17">
    <property type="entry name" value="DIHYDROXYACETONE PHOSPHATE ACYLTRANSFERASE"/>
    <property type="match status" value="1"/>
</dbReference>
<reference evidence="11 12" key="1">
    <citation type="submission" date="2016-10" db="EMBL/GenBank/DDBJ databases">
        <authorList>
            <person name="de Groot N.N."/>
        </authorList>
    </citation>
    <scope>NUCLEOTIDE SEQUENCE [LARGE SCALE GENOMIC DNA]</scope>
    <source>
        <strain evidence="11 12">CGMCC 1.6291</strain>
    </source>
</reference>
<gene>
    <name evidence="11" type="ORF">SAMN04488052_102186</name>
</gene>
<sequence length="498" mass="56249">MTEPVQVPYWLLLVMLLITLWAVLARLLIPTVRWFFRRRLSGLIEEVNRRLHLKLPTFSLTKREVLIDRLAYDPRVLAAVRTYCEDNGTPWAVALRRVDAYAREIVPAFNAYVYFRLGNRLARAIVRRFYQVRLAYRDERGLANIDPDASIVFVMNHRSNMDYVLVAYLAEDQTALSYAVGEWARVWPLEPLVRAMGAYFVRRNDHNALYRRVLERYVQMAVDGGVVQAVFPEAGLSRDGALRAPRAGLLDYMLRDFNPGGERDILFIPVGLTYDRVVEDQSLLAEAHGQIKRRSTVRAMGQGVMLLLRNVGNRLTGRADTMGHAAAGFGTPVSARAWCQARNADPRFLPPRERLRLSRAFAGHVMECIGEVTPILPVPLLCWLLTREPGREWSREALDSAYAAVVRDLESRGRAAPYIPIPDPSEGLDLAIAILRERNAILETDHGGFTPAETARPLLEYYANSIEHLLRDSRVADDPAADPDVMPESAADAPRTNP</sequence>
<keyword evidence="12" id="KW-1185">Reference proteome</keyword>
<dbReference type="SUPFAM" id="SSF69593">
    <property type="entry name" value="Glycerol-3-phosphate (1)-acyltransferase"/>
    <property type="match status" value="1"/>
</dbReference>